<dbReference type="SUPFAM" id="SSF54236">
    <property type="entry name" value="Ubiquitin-like"/>
    <property type="match status" value="1"/>
</dbReference>
<evidence type="ECO:0000313" key="3">
    <source>
        <dbReference type="Proteomes" id="UP000284706"/>
    </source>
</evidence>
<dbReference type="InterPro" id="IPR029071">
    <property type="entry name" value="Ubiquitin-like_domsf"/>
</dbReference>
<name>A0A409YTG9_9AGAR</name>
<dbReference type="InParanoid" id="A0A409YTG9"/>
<dbReference type="OrthoDB" id="442921at2759"/>
<dbReference type="EMBL" id="NHYE01000347">
    <property type="protein sequence ID" value="PPR06304.1"/>
    <property type="molecule type" value="Genomic_DNA"/>
</dbReference>
<dbReference type="STRING" id="231916.A0A409YTG9"/>
<sequence>MSSEPNSKIQIKVIFQQQGTNEHGYQSVHSTPRRPEGCLTSSTPDSLRFYHNENRIRPEQSPAELGMEDGEEIDATLMQSGTTASRTPSGRFDAARPPATTIECQGIA</sequence>
<gene>
    <name evidence="2" type="ORF">CVT26_005136</name>
</gene>
<protein>
    <recommendedName>
        <fullName evidence="4">Ubiquitin-like domain-containing protein</fullName>
    </recommendedName>
</protein>
<keyword evidence="3" id="KW-1185">Reference proteome</keyword>
<feature type="region of interest" description="Disordered" evidence="1">
    <location>
        <begin position="81"/>
        <end position="108"/>
    </location>
</feature>
<reference evidence="2 3" key="1">
    <citation type="journal article" date="2018" name="Evol. Lett.">
        <title>Horizontal gene cluster transfer increased hallucinogenic mushroom diversity.</title>
        <authorList>
            <person name="Reynolds H.T."/>
            <person name="Vijayakumar V."/>
            <person name="Gluck-Thaler E."/>
            <person name="Korotkin H.B."/>
            <person name="Matheny P.B."/>
            <person name="Slot J.C."/>
        </authorList>
    </citation>
    <scope>NUCLEOTIDE SEQUENCE [LARGE SCALE GENOMIC DNA]</scope>
    <source>
        <strain evidence="2 3">SRW20</strain>
    </source>
</reference>
<feature type="region of interest" description="Disordered" evidence="1">
    <location>
        <begin position="20"/>
        <end position="46"/>
    </location>
</feature>
<evidence type="ECO:0000256" key="1">
    <source>
        <dbReference type="SAM" id="MobiDB-lite"/>
    </source>
</evidence>
<accession>A0A409YTG9</accession>
<organism evidence="2 3">
    <name type="scientific">Gymnopilus dilepis</name>
    <dbReference type="NCBI Taxonomy" id="231916"/>
    <lineage>
        <taxon>Eukaryota</taxon>
        <taxon>Fungi</taxon>
        <taxon>Dikarya</taxon>
        <taxon>Basidiomycota</taxon>
        <taxon>Agaricomycotina</taxon>
        <taxon>Agaricomycetes</taxon>
        <taxon>Agaricomycetidae</taxon>
        <taxon>Agaricales</taxon>
        <taxon>Agaricineae</taxon>
        <taxon>Hymenogastraceae</taxon>
        <taxon>Gymnopilus</taxon>
    </lineage>
</organism>
<dbReference type="Proteomes" id="UP000284706">
    <property type="component" value="Unassembled WGS sequence"/>
</dbReference>
<evidence type="ECO:0008006" key="4">
    <source>
        <dbReference type="Google" id="ProtNLM"/>
    </source>
</evidence>
<proteinExistence type="predicted"/>
<dbReference type="AlphaFoldDB" id="A0A409YTG9"/>
<dbReference type="Gene3D" id="3.10.20.90">
    <property type="entry name" value="Phosphatidylinositol 3-kinase Catalytic Subunit, Chain A, domain 1"/>
    <property type="match status" value="1"/>
</dbReference>
<comment type="caution">
    <text evidence="2">The sequence shown here is derived from an EMBL/GenBank/DDBJ whole genome shotgun (WGS) entry which is preliminary data.</text>
</comment>
<evidence type="ECO:0000313" key="2">
    <source>
        <dbReference type="EMBL" id="PPR06304.1"/>
    </source>
</evidence>
<feature type="compositionally biased region" description="Polar residues" evidence="1">
    <location>
        <begin position="20"/>
        <end position="30"/>
    </location>
</feature>